<dbReference type="Pfam" id="PF13568">
    <property type="entry name" value="OMP_b-brl_2"/>
    <property type="match status" value="1"/>
</dbReference>
<evidence type="ECO:0000256" key="1">
    <source>
        <dbReference type="SAM" id="SignalP"/>
    </source>
</evidence>
<evidence type="ECO:0000313" key="3">
    <source>
        <dbReference type="EMBL" id="QCY68308.1"/>
    </source>
</evidence>
<reference evidence="3 4" key="1">
    <citation type="submission" date="2019-06" db="EMBL/GenBank/DDBJ databases">
        <title>Complete genome sequence of Antarcticibacterium flavum KCTC 52984T from an Antarctic marine sediment.</title>
        <authorList>
            <person name="Lee Y.M."/>
            <person name="Shin S.C."/>
        </authorList>
    </citation>
    <scope>NUCLEOTIDE SEQUENCE [LARGE SCALE GENOMIC DNA]</scope>
    <source>
        <strain evidence="3 4">KCTC 52984</strain>
    </source>
</reference>
<feature type="chain" id="PRO_5023110718" evidence="1">
    <location>
        <begin position="21"/>
        <end position="209"/>
    </location>
</feature>
<dbReference type="InterPro" id="IPR025665">
    <property type="entry name" value="Beta-barrel_OMP_2"/>
</dbReference>
<proteinExistence type="predicted"/>
<gene>
    <name evidence="3" type="ORF">FHG64_02230</name>
</gene>
<feature type="domain" description="Outer membrane protein beta-barrel" evidence="2">
    <location>
        <begin position="19"/>
        <end position="182"/>
    </location>
</feature>
<dbReference type="KEGG" id="afla:FHG64_02230"/>
<dbReference type="RefSeq" id="WP_139064884.1">
    <property type="nucleotide sequence ID" value="NZ_CP040812.1"/>
</dbReference>
<evidence type="ECO:0000259" key="2">
    <source>
        <dbReference type="Pfam" id="PF13568"/>
    </source>
</evidence>
<feature type="signal peptide" evidence="1">
    <location>
        <begin position="1"/>
        <end position="20"/>
    </location>
</feature>
<dbReference type="AlphaFoldDB" id="A0A5B7X0W5"/>
<keyword evidence="1" id="KW-0732">Signal</keyword>
<dbReference type="OrthoDB" id="947434at2"/>
<dbReference type="EMBL" id="CP040812">
    <property type="protein sequence ID" value="QCY68308.1"/>
    <property type="molecule type" value="Genomic_DNA"/>
</dbReference>
<dbReference type="Proteomes" id="UP000309016">
    <property type="component" value="Chromosome"/>
</dbReference>
<evidence type="ECO:0000313" key="4">
    <source>
        <dbReference type="Proteomes" id="UP000309016"/>
    </source>
</evidence>
<name>A0A5B7X0W5_9FLAO</name>
<dbReference type="InterPro" id="IPR011250">
    <property type="entry name" value="OMP/PagP_B-barrel"/>
</dbReference>
<organism evidence="3 4">
    <name type="scientific">Antarcticibacterium flavum</name>
    <dbReference type="NCBI Taxonomy" id="2058175"/>
    <lineage>
        <taxon>Bacteria</taxon>
        <taxon>Pseudomonadati</taxon>
        <taxon>Bacteroidota</taxon>
        <taxon>Flavobacteriia</taxon>
        <taxon>Flavobacteriales</taxon>
        <taxon>Flavobacteriaceae</taxon>
        <taxon>Antarcticibacterium</taxon>
    </lineage>
</organism>
<dbReference type="SUPFAM" id="SSF56925">
    <property type="entry name" value="OMPA-like"/>
    <property type="match status" value="1"/>
</dbReference>
<protein>
    <submittedName>
        <fullName evidence="3">PorT family protein</fullName>
    </submittedName>
</protein>
<keyword evidence="4" id="KW-1185">Reference proteome</keyword>
<sequence length="209" mass="22831">MKKSLLLIAIALFGFTTMQAQEYVMFGAKGGVNFSTFSGDGVNAFNDPDGRTSFHLGLIAEIPLSERFSIQPEVLYSGQGYDIADRNNANDIEYQLDYINVPVIAKVYLTEGLALEAGPQVGFLVNSEIDGNPSSTNDEFSVSLDEEQFNTVDFSVALGASYKFRGGFFVNGRYNIGLTDIYDDSFRNNIFSGADAKHSVIQAGIGFMF</sequence>
<accession>A0A5B7X0W5</accession>